<dbReference type="RefSeq" id="WP_074917557.1">
    <property type="nucleotide sequence ID" value="NZ_FOXK01000009.1"/>
</dbReference>
<protein>
    <submittedName>
        <fullName evidence="1">Phage virion morphogenesis (Putative tail completion) protein</fullName>
    </submittedName>
</protein>
<dbReference type="Proteomes" id="UP000182025">
    <property type="component" value="Unassembled WGS sequence"/>
</dbReference>
<reference evidence="3" key="2">
    <citation type="submission" date="2016-10" db="EMBL/GenBank/DDBJ databases">
        <authorList>
            <person name="Varghese N."/>
            <person name="Submissions S."/>
        </authorList>
    </citation>
    <scope>NUCLEOTIDE SEQUENCE [LARGE SCALE GENOMIC DNA]</scope>
    <source>
        <strain evidence="3">JCM 15604</strain>
    </source>
</reference>
<evidence type="ECO:0000313" key="1">
    <source>
        <dbReference type="EMBL" id="SFQ25065.1"/>
    </source>
</evidence>
<organism evidence="1 3">
    <name type="scientific">Ectopseudomonas toyotomiensis</name>
    <dbReference type="NCBI Taxonomy" id="554344"/>
    <lineage>
        <taxon>Bacteria</taxon>
        <taxon>Pseudomonadati</taxon>
        <taxon>Pseudomonadota</taxon>
        <taxon>Gammaproteobacteria</taxon>
        <taxon>Pseudomonadales</taxon>
        <taxon>Pseudomonadaceae</taxon>
        <taxon>Ectopseudomonas</taxon>
    </lineage>
</organism>
<dbReference type="OrthoDB" id="2081253at2"/>
<dbReference type="AlphaFoldDB" id="A0A1I5WZ96"/>
<dbReference type="NCBIfam" id="TIGR01635">
    <property type="entry name" value="tail_comp_S"/>
    <property type="match status" value="1"/>
</dbReference>
<evidence type="ECO:0000313" key="2">
    <source>
        <dbReference type="EMBL" id="SFQ45750.1"/>
    </source>
</evidence>
<proteinExistence type="predicted"/>
<gene>
    <name evidence="1" type="ORF">SAMN05216177_109258</name>
    <name evidence="2" type="ORF">SAMN05216177_11518</name>
</gene>
<reference evidence="1" key="1">
    <citation type="submission" date="2016-10" db="EMBL/GenBank/DDBJ databases">
        <authorList>
            <person name="de Groot N.N."/>
        </authorList>
    </citation>
    <scope>NUCLEOTIDE SEQUENCE [LARGE SCALE GENOMIC DNA]</scope>
    <source>
        <strain evidence="1">JCM 15604</strain>
    </source>
</reference>
<dbReference type="InterPro" id="IPR006522">
    <property type="entry name" value="Phage_virion_morphogenesis"/>
</dbReference>
<name>A0A1I5WZ96_9GAMM</name>
<sequence>MSGAGIRTNLLADPRLVGRLERLAQLDTTPLLEAIGAEVESQTRRRIAVDKTSPAGLPWPEWSTEYAKTRHSGQSLLQGDGHLLDSITHQVEGDSALIGSPLVYVATHQYGDPERGIEQRELLGLEGEDLDDVVGLVEDYLEDIASD</sequence>
<dbReference type="EMBL" id="FOXK01000009">
    <property type="protein sequence ID" value="SFQ25065.1"/>
    <property type="molecule type" value="Genomic_DNA"/>
</dbReference>
<accession>A0A1I5WZ96</accession>
<evidence type="ECO:0000313" key="3">
    <source>
        <dbReference type="Proteomes" id="UP000182025"/>
    </source>
</evidence>
<keyword evidence="3" id="KW-1185">Reference proteome</keyword>
<dbReference type="Pfam" id="PF05069">
    <property type="entry name" value="Phage_tail_S"/>
    <property type="match status" value="1"/>
</dbReference>
<dbReference type="EMBL" id="FOXK01000015">
    <property type="protein sequence ID" value="SFQ45750.1"/>
    <property type="molecule type" value="Genomic_DNA"/>
</dbReference>